<evidence type="ECO:0000256" key="3">
    <source>
        <dbReference type="ARBA" id="ARBA00022574"/>
    </source>
</evidence>
<dbReference type="SMART" id="SM00320">
    <property type="entry name" value="WD40"/>
    <property type="match status" value="2"/>
</dbReference>
<dbReference type="InterPro" id="IPR001680">
    <property type="entry name" value="WD40_rpt"/>
</dbReference>
<dbReference type="PANTHER" id="PTHR12442">
    <property type="entry name" value="DYNEIN INTERMEDIATE CHAIN"/>
    <property type="match status" value="1"/>
</dbReference>
<dbReference type="SUPFAM" id="SSF50978">
    <property type="entry name" value="WD40 repeat-like"/>
    <property type="match status" value="1"/>
</dbReference>
<evidence type="ECO:0000256" key="2">
    <source>
        <dbReference type="ARBA" id="ARBA00022490"/>
    </source>
</evidence>
<protein>
    <submittedName>
        <fullName evidence="7">WDR63 protein</fullName>
    </submittedName>
</protein>
<feature type="region of interest" description="Disordered" evidence="6">
    <location>
        <begin position="39"/>
        <end position="63"/>
    </location>
</feature>
<feature type="coiled-coil region" evidence="5">
    <location>
        <begin position="979"/>
        <end position="1006"/>
    </location>
</feature>
<comment type="subcellular location">
    <subcellularLocation>
        <location evidence="1">Cytoplasm</location>
    </subcellularLocation>
</comment>
<comment type="caution">
    <text evidence="7">The sequence shown here is derived from an EMBL/GenBank/DDBJ whole genome shotgun (WGS) entry which is preliminary data.</text>
</comment>
<proteinExistence type="predicted"/>
<dbReference type="InterPro" id="IPR050687">
    <property type="entry name" value="Dynein_IC"/>
</dbReference>
<dbReference type="AlphaFoldDB" id="A0A836FDT5"/>
<evidence type="ECO:0000313" key="7">
    <source>
        <dbReference type="EMBL" id="KAG5322837.1"/>
    </source>
</evidence>
<dbReference type="GO" id="GO:0036159">
    <property type="term" value="P:inner dynein arm assembly"/>
    <property type="evidence" value="ECO:0007669"/>
    <property type="project" value="TreeGrafter"/>
</dbReference>
<evidence type="ECO:0000256" key="1">
    <source>
        <dbReference type="ARBA" id="ARBA00004496"/>
    </source>
</evidence>
<evidence type="ECO:0000313" key="8">
    <source>
        <dbReference type="Proteomes" id="UP000668214"/>
    </source>
</evidence>
<name>A0A836FDT5_9HYME</name>
<gene>
    <name evidence="7" type="primary">Wdr63_0</name>
    <name evidence="7" type="ORF">G6Z78_0010421</name>
</gene>
<evidence type="ECO:0000256" key="6">
    <source>
        <dbReference type="SAM" id="MobiDB-lite"/>
    </source>
</evidence>
<evidence type="ECO:0000256" key="5">
    <source>
        <dbReference type="SAM" id="Coils"/>
    </source>
</evidence>
<keyword evidence="4" id="KW-0677">Repeat</keyword>
<evidence type="ECO:0000256" key="4">
    <source>
        <dbReference type="ARBA" id="ARBA00022737"/>
    </source>
</evidence>
<keyword evidence="5" id="KW-0175">Coiled coil</keyword>
<reference evidence="7" key="1">
    <citation type="submission" date="2020-02" db="EMBL/GenBank/DDBJ databases">
        <title>Relaxed selection underlies rapid genomic changes in the transitions from sociality to social parasitism in ants.</title>
        <authorList>
            <person name="Bi X."/>
        </authorList>
    </citation>
    <scope>NUCLEOTIDE SEQUENCE</scope>
    <source>
        <strain evidence="7">BGI-DK2014c</strain>
        <tissue evidence="7">Whole body</tissue>
    </source>
</reference>
<organism evidence="7 8">
    <name type="scientific">Pseudoatta argentina</name>
    <dbReference type="NCBI Taxonomy" id="621737"/>
    <lineage>
        <taxon>Eukaryota</taxon>
        <taxon>Metazoa</taxon>
        <taxon>Ecdysozoa</taxon>
        <taxon>Arthropoda</taxon>
        <taxon>Hexapoda</taxon>
        <taxon>Insecta</taxon>
        <taxon>Pterygota</taxon>
        <taxon>Neoptera</taxon>
        <taxon>Endopterygota</taxon>
        <taxon>Hymenoptera</taxon>
        <taxon>Apocrita</taxon>
        <taxon>Aculeata</taxon>
        <taxon>Formicoidea</taxon>
        <taxon>Formicidae</taxon>
        <taxon>Myrmicinae</taxon>
        <taxon>Pseudoatta</taxon>
    </lineage>
</organism>
<sequence>MEEEEYEENMGRMMENEEFQADTEFEYRYDDLFKVEQSLDSEEAKPFEEREWEEEEKPPVQDWETEAKKKINIEMDDPAMERPKIVYDLNAYSSTRPSASDISKSNMTQTTTEPSKKIRYSVSMRLPGLARIDLSPLTQKIVGCIIGEDVTTEFPWVRVGKDVIEDNIDLHSESSDFLLVKDEVHAFPDDKILIGYAPSLTEKGQFYIVLTEEGRDAVVKHIHELREEHENRVKRAIYKFPGRWRDLGSGADVDANVAKNTRPLFEIEIYRMTRTVADAPSDSYLSHLITVLMNSTWDIYANDYANLVRNEKDTQVPIPIGYDEHQSYYDGKIIVDKVINDLCWHPFWTGTVIAAYTQHAKGEHLIGPKTYDEVFLACEGNNKVLIWSFDDCLSPKLILECPREVTSVSVCPIDSSIIIGGCINGQIAIWHIPGKIEQVETVVTQTSAQVKYSIAMKSLMTWMRETTSTSLISPTAMSSLKYSQKAGITQIVWVPSHHKIDKNGRILSLPEDAPLDDLSYQFATASMDGTVAFWDLNENVTSFFLKMQEHLERRLAYDGQVLDLNPAIGNQSPKLSYLPRLEVSDFECSDWRETCRKRNVKEPSSVSCLLSPSLRTRDDELPSASSPFPVHPSFSRNSPETVMVLRLDSPSLLDSPKWLPLEKTIQQVRTERKKKIQPDIQKFVTQPASPFKILDRVFIPHYNLVIQHPGEKRQLVITTLSMYNPKFHKEQVEPFSMTRHDLTISKYYRPIIEKPDYVMEPKILIGTIEGDFGCVTWTGYEFTEAGMNRETARWVWMKKVHDGPVTHVVRSNYYRQVVVTIGGKIFAVWRVDFAKPLICKKSNVGYSACSWGIIRPTVLILGRIDGTIEIWDFKVKSHEPSFMQSLSGRIITGIYTHQLPLEPQCIGFCDFNGSLRTFTAPRVLLTYNVGDVEWMKKFIDRQVQREIYNIKSKMSLLNKRIITEFRAWQESWCESSLEEILMKKNIKKMKEEKKRLEAEEKIKVDTIDVVARVTTPTKPALINNSMTFVLFIAPRRTAQRKPWQFIEEAKERWMSMEVKRMQRLILEKKGLRKDVLERQRAPLLKLRQEARTKKRKIREILSLQDRIFEETVMFLFPEQQERRETLLPPLPVSVADRRLTIDVFIKAEIAPRKEVRLAQSTGAKKVEERSMDIELKKLNRLKKTFKVDGAVNDASRLVGNVQKMYEDTALFYILICVLLISEIPDL</sequence>
<dbReference type="EMBL" id="JAANIA010000898">
    <property type="protein sequence ID" value="KAG5322837.1"/>
    <property type="molecule type" value="Genomic_DNA"/>
</dbReference>
<dbReference type="GO" id="GO:0045504">
    <property type="term" value="F:dynein heavy chain binding"/>
    <property type="evidence" value="ECO:0007669"/>
    <property type="project" value="TreeGrafter"/>
</dbReference>
<dbReference type="GO" id="GO:0045503">
    <property type="term" value="F:dynein light chain binding"/>
    <property type="evidence" value="ECO:0007669"/>
    <property type="project" value="TreeGrafter"/>
</dbReference>
<dbReference type="GO" id="GO:0060294">
    <property type="term" value="P:cilium movement involved in cell motility"/>
    <property type="evidence" value="ECO:0007669"/>
    <property type="project" value="TreeGrafter"/>
</dbReference>
<dbReference type="InterPro" id="IPR036322">
    <property type="entry name" value="WD40_repeat_dom_sf"/>
</dbReference>
<dbReference type="Gene3D" id="2.130.10.10">
    <property type="entry name" value="YVTN repeat-like/Quinoprotein amine dehydrogenase"/>
    <property type="match status" value="1"/>
</dbReference>
<dbReference type="GO" id="GO:0036156">
    <property type="term" value="C:inner dynein arm"/>
    <property type="evidence" value="ECO:0007669"/>
    <property type="project" value="TreeGrafter"/>
</dbReference>
<feature type="non-terminal residue" evidence="7">
    <location>
        <position position="1226"/>
    </location>
</feature>
<dbReference type="PANTHER" id="PTHR12442:SF5">
    <property type="entry name" value="DYNEIN AXONEMAL INTERMEDIATE CHAIN 3"/>
    <property type="match status" value="1"/>
</dbReference>
<keyword evidence="3" id="KW-0853">WD repeat</keyword>
<keyword evidence="2" id="KW-0963">Cytoplasm</keyword>
<keyword evidence="8" id="KW-1185">Reference proteome</keyword>
<dbReference type="Proteomes" id="UP000668214">
    <property type="component" value="Unassembled WGS sequence"/>
</dbReference>
<dbReference type="InterPro" id="IPR015943">
    <property type="entry name" value="WD40/YVTN_repeat-like_dom_sf"/>
</dbReference>
<feature type="non-terminal residue" evidence="7">
    <location>
        <position position="1"/>
    </location>
</feature>
<accession>A0A836FDT5</accession>